<dbReference type="SUPFAM" id="SSF53335">
    <property type="entry name" value="S-adenosyl-L-methionine-dependent methyltransferases"/>
    <property type="match status" value="1"/>
</dbReference>
<evidence type="ECO:0000313" key="5">
    <source>
        <dbReference type="EMBL" id="TXL72135.1"/>
    </source>
</evidence>
<keyword evidence="2" id="KW-0808">Transferase</keyword>
<evidence type="ECO:0000313" key="6">
    <source>
        <dbReference type="Proteomes" id="UP000321638"/>
    </source>
</evidence>
<feature type="domain" description="Ribosomal RNA adenine methylase transferase N-terminal" evidence="4">
    <location>
        <begin position="37"/>
        <end position="158"/>
    </location>
</feature>
<gene>
    <name evidence="5" type="ORF">FHP25_27225</name>
</gene>
<dbReference type="Gene3D" id="3.40.50.150">
    <property type="entry name" value="Vaccinia Virus protein VP39"/>
    <property type="match status" value="1"/>
</dbReference>
<dbReference type="InterPro" id="IPR020598">
    <property type="entry name" value="rRNA_Ade_methylase_Trfase_N"/>
</dbReference>
<name>A0A5C8PER5_9HYPH</name>
<sequence length="196" mass="20685">MPATTTRDRAVFLKRWLRRPLSMGSVTPSSQALGRAMARAALAGLPADHVVIELGAGTGSITRALLAAGLPDRLLVPVELDTELHAHLKHAFPSLRLLNGDAARLPELLAAHSVAPVGAVVSGLPLLAMPAPVVEAIVTGAVAVLPPGGALVQFTYGPTSPVPPELLRRLQLDATRGRRVWSNLPPAVVWRFTRRA</sequence>
<dbReference type="OrthoDB" id="9805585at2"/>
<comment type="caution">
    <text evidence="5">The sequence shown here is derived from an EMBL/GenBank/DDBJ whole genome shotgun (WGS) entry which is preliminary data.</text>
</comment>
<dbReference type="Proteomes" id="UP000321638">
    <property type="component" value="Unassembled WGS sequence"/>
</dbReference>
<dbReference type="SMART" id="SM00650">
    <property type="entry name" value="rADc"/>
    <property type="match status" value="1"/>
</dbReference>
<evidence type="ECO:0000256" key="3">
    <source>
        <dbReference type="ARBA" id="ARBA00022691"/>
    </source>
</evidence>
<protein>
    <submittedName>
        <fullName evidence="5">Ribose ABC transporter permease</fullName>
    </submittedName>
</protein>
<evidence type="ECO:0000256" key="2">
    <source>
        <dbReference type="ARBA" id="ARBA00022679"/>
    </source>
</evidence>
<dbReference type="InterPro" id="IPR029063">
    <property type="entry name" value="SAM-dependent_MTases_sf"/>
</dbReference>
<keyword evidence="3" id="KW-0949">S-adenosyl-L-methionine</keyword>
<evidence type="ECO:0000259" key="4">
    <source>
        <dbReference type="SMART" id="SM00650"/>
    </source>
</evidence>
<dbReference type="AlphaFoldDB" id="A0A5C8PER5"/>
<keyword evidence="1" id="KW-0489">Methyltransferase</keyword>
<accession>A0A5C8PER5</accession>
<dbReference type="GO" id="GO:0000179">
    <property type="term" value="F:rRNA (adenine-N6,N6-)-dimethyltransferase activity"/>
    <property type="evidence" value="ECO:0007669"/>
    <property type="project" value="InterPro"/>
</dbReference>
<reference evidence="5 6" key="1">
    <citation type="submission" date="2019-06" db="EMBL/GenBank/DDBJ databases">
        <title>New taxonomy in bacterial strain CC-CFT640, isolated from vineyard.</title>
        <authorList>
            <person name="Lin S.-Y."/>
            <person name="Tsai C.-F."/>
            <person name="Young C.-C."/>
        </authorList>
    </citation>
    <scope>NUCLEOTIDE SEQUENCE [LARGE SCALE GENOMIC DNA]</scope>
    <source>
        <strain evidence="5 6">CC-CFT640</strain>
    </source>
</reference>
<proteinExistence type="predicted"/>
<evidence type="ECO:0000256" key="1">
    <source>
        <dbReference type="ARBA" id="ARBA00022603"/>
    </source>
</evidence>
<dbReference type="EMBL" id="VDUZ01000036">
    <property type="protein sequence ID" value="TXL72135.1"/>
    <property type="molecule type" value="Genomic_DNA"/>
</dbReference>
<organism evidence="5 6">
    <name type="scientific">Vineibacter terrae</name>
    <dbReference type="NCBI Taxonomy" id="2586908"/>
    <lineage>
        <taxon>Bacteria</taxon>
        <taxon>Pseudomonadati</taxon>
        <taxon>Pseudomonadota</taxon>
        <taxon>Alphaproteobacteria</taxon>
        <taxon>Hyphomicrobiales</taxon>
        <taxon>Vineibacter</taxon>
    </lineage>
</organism>
<keyword evidence="6" id="KW-1185">Reference proteome</keyword>